<accession>A0A0V1M872</accession>
<dbReference type="AlphaFoldDB" id="A0A0V1M872"/>
<dbReference type="OrthoDB" id="10345411at2759"/>
<sequence length="59" mass="6817">MKVNVIVSNYKHEAFRRLEKRQLGFCKAKPRFTFLIIMTSGSKSLPALIIAKVLELAYF</sequence>
<name>A0A0V1M872_9BILA</name>
<dbReference type="Proteomes" id="UP000054843">
    <property type="component" value="Unassembled WGS sequence"/>
</dbReference>
<keyword evidence="2" id="KW-1185">Reference proteome</keyword>
<organism evidence="1 2">
    <name type="scientific">Trichinella papuae</name>
    <dbReference type="NCBI Taxonomy" id="268474"/>
    <lineage>
        <taxon>Eukaryota</taxon>
        <taxon>Metazoa</taxon>
        <taxon>Ecdysozoa</taxon>
        <taxon>Nematoda</taxon>
        <taxon>Enoplea</taxon>
        <taxon>Dorylaimia</taxon>
        <taxon>Trichinellida</taxon>
        <taxon>Trichinellidae</taxon>
        <taxon>Trichinella</taxon>
    </lineage>
</organism>
<comment type="caution">
    <text evidence="1">The sequence shown here is derived from an EMBL/GenBank/DDBJ whole genome shotgun (WGS) entry which is preliminary data.</text>
</comment>
<reference evidence="1 2" key="1">
    <citation type="submission" date="2015-01" db="EMBL/GenBank/DDBJ databases">
        <title>Evolution of Trichinella species and genotypes.</title>
        <authorList>
            <person name="Korhonen P.K."/>
            <person name="Edoardo P."/>
            <person name="Giuseppe L.R."/>
            <person name="Gasser R.B."/>
        </authorList>
    </citation>
    <scope>NUCLEOTIDE SEQUENCE [LARGE SCALE GENOMIC DNA]</scope>
    <source>
        <strain evidence="1">ISS1980</strain>
    </source>
</reference>
<proteinExistence type="predicted"/>
<gene>
    <name evidence="1" type="ORF">T10_2855</name>
</gene>
<evidence type="ECO:0000313" key="1">
    <source>
        <dbReference type="EMBL" id="KRZ67818.1"/>
    </source>
</evidence>
<protein>
    <submittedName>
        <fullName evidence="1">Uncharacterized protein</fullName>
    </submittedName>
</protein>
<evidence type="ECO:0000313" key="2">
    <source>
        <dbReference type="Proteomes" id="UP000054843"/>
    </source>
</evidence>
<dbReference type="EMBL" id="JYDO01000185">
    <property type="protein sequence ID" value="KRZ67818.1"/>
    <property type="molecule type" value="Genomic_DNA"/>
</dbReference>